<gene>
    <name evidence="11" type="primary">tsaE</name>
    <name evidence="11" type="ORF">ABE541_08500</name>
</gene>
<evidence type="ECO:0000256" key="9">
    <source>
        <dbReference type="ARBA" id="ARBA00022842"/>
    </source>
</evidence>
<accession>A0ABV0BR84</accession>
<dbReference type="NCBIfam" id="TIGR00150">
    <property type="entry name" value="T6A_YjeE"/>
    <property type="match status" value="1"/>
</dbReference>
<evidence type="ECO:0000313" key="12">
    <source>
        <dbReference type="Proteomes" id="UP001409291"/>
    </source>
</evidence>
<keyword evidence="7" id="KW-0547">Nucleotide-binding</keyword>
<keyword evidence="8" id="KW-0067">ATP-binding</keyword>
<comment type="similarity">
    <text evidence="2">Belongs to the TsaE family.</text>
</comment>
<comment type="caution">
    <text evidence="11">The sequence shown here is derived from an EMBL/GenBank/DDBJ whole genome shotgun (WGS) entry which is preliminary data.</text>
</comment>
<keyword evidence="4" id="KW-0963">Cytoplasm</keyword>
<evidence type="ECO:0000256" key="1">
    <source>
        <dbReference type="ARBA" id="ARBA00004496"/>
    </source>
</evidence>
<evidence type="ECO:0000256" key="5">
    <source>
        <dbReference type="ARBA" id="ARBA00022694"/>
    </source>
</evidence>
<proteinExistence type="inferred from homology"/>
<keyword evidence="5" id="KW-0819">tRNA processing</keyword>
<name>A0ABV0BR84_9SPHI</name>
<reference evidence="11 12" key="1">
    <citation type="submission" date="2024-04" db="EMBL/GenBank/DDBJ databases">
        <title>WGS of bacteria from Torrens River.</title>
        <authorList>
            <person name="Wyrsch E.R."/>
            <person name="Drigo B."/>
        </authorList>
    </citation>
    <scope>NUCLEOTIDE SEQUENCE [LARGE SCALE GENOMIC DNA]</scope>
    <source>
        <strain evidence="11 12">TWI391</strain>
    </source>
</reference>
<dbReference type="Pfam" id="PF02367">
    <property type="entry name" value="TsaE"/>
    <property type="match status" value="1"/>
</dbReference>
<evidence type="ECO:0000256" key="4">
    <source>
        <dbReference type="ARBA" id="ARBA00022490"/>
    </source>
</evidence>
<organism evidence="11 12">
    <name type="scientific">Sphingobacterium kitahiroshimense</name>
    <dbReference type="NCBI Taxonomy" id="470446"/>
    <lineage>
        <taxon>Bacteria</taxon>
        <taxon>Pseudomonadati</taxon>
        <taxon>Bacteroidota</taxon>
        <taxon>Sphingobacteriia</taxon>
        <taxon>Sphingobacteriales</taxon>
        <taxon>Sphingobacteriaceae</taxon>
        <taxon>Sphingobacterium</taxon>
    </lineage>
</organism>
<keyword evidence="12" id="KW-1185">Reference proteome</keyword>
<dbReference type="RefSeq" id="WP_132843491.1">
    <property type="nucleotide sequence ID" value="NZ_JBDJLH010000004.1"/>
</dbReference>
<evidence type="ECO:0000256" key="2">
    <source>
        <dbReference type="ARBA" id="ARBA00007599"/>
    </source>
</evidence>
<sequence length="136" mass="15709">MIIEVNQLSELDHAAELLLKSFPDDRVFLFYGHMGAGKTTFIKALCKALQVQDNTSSPTFSIVNEYSAPQGTIFHFDFYRIKEEEEAYDFGYEDYFYSGNYCFIEWPNKIPNLLPDDAKTIEIEITSPTSRKIIIK</sequence>
<evidence type="ECO:0000256" key="7">
    <source>
        <dbReference type="ARBA" id="ARBA00022741"/>
    </source>
</evidence>
<evidence type="ECO:0000313" key="11">
    <source>
        <dbReference type="EMBL" id="MEN5377295.1"/>
    </source>
</evidence>
<protein>
    <recommendedName>
        <fullName evidence="3">tRNA threonylcarbamoyladenosine biosynthesis protein TsaE</fullName>
    </recommendedName>
    <alternativeName>
        <fullName evidence="10">t(6)A37 threonylcarbamoyladenosine biosynthesis protein TsaE</fullName>
    </alternativeName>
</protein>
<evidence type="ECO:0000256" key="8">
    <source>
        <dbReference type="ARBA" id="ARBA00022840"/>
    </source>
</evidence>
<dbReference type="Gene3D" id="3.40.50.300">
    <property type="entry name" value="P-loop containing nucleotide triphosphate hydrolases"/>
    <property type="match status" value="1"/>
</dbReference>
<dbReference type="InterPro" id="IPR003442">
    <property type="entry name" value="T6A_TsaE"/>
</dbReference>
<dbReference type="InterPro" id="IPR027417">
    <property type="entry name" value="P-loop_NTPase"/>
</dbReference>
<comment type="subcellular location">
    <subcellularLocation>
        <location evidence="1">Cytoplasm</location>
    </subcellularLocation>
</comment>
<keyword evidence="6" id="KW-0479">Metal-binding</keyword>
<keyword evidence="9" id="KW-0460">Magnesium</keyword>
<dbReference type="PANTHER" id="PTHR33540:SF2">
    <property type="entry name" value="TRNA THREONYLCARBAMOYLADENOSINE BIOSYNTHESIS PROTEIN TSAE"/>
    <property type="match status" value="1"/>
</dbReference>
<dbReference type="EMBL" id="JBDJNQ010000003">
    <property type="protein sequence ID" value="MEN5377295.1"/>
    <property type="molecule type" value="Genomic_DNA"/>
</dbReference>
<evidence type="ECO:0000256" key="10">
    <source>
        <dbReference type="ARBA" id="ARBA00032441"/>
    </source>
</evidence>
<evidence type="ECO:0000256" key="6">
    <source>
        <dbReference type="ARBA" id="ARBA00022723"/>
    </source>
</evidence>
<evidence type="ECO:0000256" key="3">
    <source>
        <dbReference type="ARBA" id="ARBA00019010"/>
    </source>
</evidence>
<dbReference type="PANTHER" id="PTHR33540">
    <property type="entry name" value="TRNA THREONYLCARBAMOYLADENOSINE BIOSYNTHESIS PROTEIN TSAE"/>
    <property type="match status" value="1"/>
</dbReference>
<dbReference type="Proteomes" id="UP001409291">
    <property type="component" value="Unassembled WGS sequence"/>
</dbReference>
<dbReference type="SUPFAM" id="SSF52540">
    <property type="entry name" value="P-loop containing nucleoside triphosphate hydrolases"/>
    <property type="match status" value="1"/>
</dbReference>